<feature type="chain" id="PRO_5012962159" evidence="3">
    <location>
        <begin position="22"/>
        <end position="435"/>
    </location>
</feature>
<dbReference type="EMBL" id="NEDP02003952">
    <property type="protein sequence ID" value="OWF47335.1"/>
    <property type="molecule type" value="Genomic_DNA"/>
</dbReference>
<gene>
    <name evidence="4" type="ORF">KP79_PYT22604</name>
</gene>
<evidence type="ECO:0000256" key="3">
    <source>
        <dbReference type="SAM" id="SignalP"/>
    </source>
</evidence>
<organism evidence="4 5">
    <name type="scientific">Mizuhopecten yessoensis</name>
    <name type="common">Japanese scallop</name>
    <name type="synonym">Patinopecten yessoensis</name>
    <dbReference type="NCBI Taxonomy" id="6573"/>
    <lineage>
        <taxon>Eukaryota</taxon>
        <taxon>Metazoa</taxon>
        <taxon>Spiralia</taxon>
        <taxon>Lophotrochozoa</taxon>
        <taxon>Mollusca</taxon>
        <taxon>Bivalvia</taxon>
        <taxon>Autobranchia</taxon>
        <taxon>Pteriomorphia</taxon>
        <taxon>Pectinida</taxon>
        <taxon>Pectinoidea</taxon>
        <taxon>Pectinidae</taxon>
        <taxon>Mizuhopecten</taxon>
    </lineage>
</organism>
<feature type="coiled-coil region" evidence="1">
    <location>
        <begin position="196"/>
        <end position="227"/>
    </location>
</feature>
<evidence type="ECO:0000256" key="1">
    <source>
        <dbReference type="SAM" id="Coils"/>
    </source>
</evidence>
<dbReference type="Proteomes" id="UP000242188">
    <property type="component" value="Unassembled WGS sequence"/>
</dbReference>
<reference evidence="4 5" key="1">
    <citation type="journal article" date="2017" name="Nat. Ecol. Evol.">
        <title>Scallop genome provides insights into evolution of bilaterian karyotype and development.</title>
        <authorList>
            <person name="Wang S."/>
            <person name="Zhang J."/>
            <person name="Jiao W."/>
            <person name="Li J."/>
            <person name="Xun X."/>
            <person name="Sun Y."/>
            <person name="Guo X."/>
            <person name="Huan P."/>
            <person name="Dong B."/>
            <person name="Zhang L."/>
            <person name="Hu X."/>
            <person name="Sun X."/>
            <person name="Wang J."/>
            <person name="Zhao C."/>
            <person name="Wang Y."/>
            <person name="Wang D."/>
            <person name="Huang X."/>
            <person name="Wang R."/>
            <person name="Lv J."/>
            <person name="Li Y."/>
            <person name="Zhang Z."/>
            <person name="Liu B."/>
            <person name="Lu W."/>
            <person name="Hui Y."/>
            <person name="Liang J."/>
            <person name="Zhou Z."/>
            <person name="Hou R."/>
            <person name="Li X."/>
            <person name="Liu Y."/>
            <person name="Li H."/>
            <person name="Ning X."/>
            <person name="Lin Y."/>
            <person name="Zhao L."/>
            <person name="Xing Q."/>
            <person name="Dou J."/>
            <person name="Li Y."/>
            <person name="Mao J."/>
            <person name="Guo H."/>
            <person name="Dou H."/>
            <person name="Li T."/>
            <person name="Mu C."/>
            <person name="Jiang W."/>
            <person name="Fu Q."/>
            <person name="Fu X."/>
            <person name="Miao Y."/>
            <person name="Liu J."/>
            <person name="Yu Q."/>
            <person name="Li R."/>
            <person name="Liao H."/>
            <person name="Li X."/>
            <person name="Kong Y."/>
            <person name="Jiang Z."/>
            <person name="Chourrout D."/>
            <person name="Li R."/>
            <person name="Bao Z."/>
        </authorList>
    </citation>
    <scope>NUCLEOTIDE SEQUENCE [LARGE SCALE GENOMIC DNA]</scope>
    <source>
        <strain evidence="4 5">PY_sf001</strain>
    </source>
</reference>
<name>A0A210QF24_MIZYE</name>
<evidence type="ECO:0000313" key="4">
    <source>
        <dbReference type="EMBL" id="OWF47335.1"/>
    </source>
</evidence>
<dbReference type="AlphaFoldDB" id="A0A210QF24"/>
<comment type="caution">
    <text evidence="4">The sequence shown here is derived from an EMBL/GenBank/DDBJ whole genome shotgun (WGS) entry which is preliminary data.</text>
</comment>
<feature type="compositionally biased region" description="Polar residues" evidence="2">
    <location>
        <begin position="405"/>
        <end position="417"/>
    </location>
</feature>
<evidence type="ECO:0000256" key="2">
    <source>
        <dbReference type="SAM" id="MobiDB-lite"/>
    </source>
</evidence>
<feature type="compositionally biased region" description="Basic and acidic residues" evidence="2">
    <location>
        <begin position="418"/>
        <end position="435"/>
    </location>
</feature>
<proteinExistence type="predicted"/>
<dbReference type="OrthoDB" id="6134679at2759"/>
<keyword evidence="3" id="KW-0732">Signal</keyword>
<evidence type="ECO:0000313" key="5">
    <source>
        <dbReference type="Proteomes" id="UP000242188"/>
    </source>
</evidence>
<accession>A0A210QF24</accession>
<protein>
    <submittedName>
        <fullName evidence="4">Uncharacterized protein</fullName>
    </submittedName>
</protein>
<feature type="region of interest" description="Disordered" evidence="2">
    <location>
        <begin position="377"/>
        <end position="435"/>
    </location>
</feature>
<feature type="signal peptide" evidence="3">
    <location>
        <begin position="1"/>
        <end position="21"/>
    </location>
</feature>
<keyword evidence="1" id="KW-0175">Coiled coil</keyword>
<sequence length="435" mass="48375">MCHQSEVVCTVLLVCVIGVLSGPLKTSTSQVDKKSEVPATRVNDQELALEELAELAAKSHKNVAVQKEKTYYYTNVNGKVNSDSTSEEKILDPVKQELVLDLQKETKGDNKNGEPHEVTVDKIDMPAAGLHKSLVSNGDDTEINDVTDESEQISSKTSDIISFTPEAVAEFLLETGEFEEFDQGLKELENSSGMTHEEAEEYKNSVREAYNKLYQEAEAEAQSETAIEESFFPETVEDMPSSYDSLPASFYNMFNDESRIPSLDMEELQNEATIPDVIAEKETLNTLIEDLMDEWLSRAVLTGDQKAGAMLNNIMSVVSKDQDPDDFRQVRQILTDLVADEVLQGLQPRQEIPMEYEDMLGTQFLPSIPQPIVNEIPGMIGSADEPQLAVESLPAKKSSAKDDTTSQQSDENSGQKNESVERPEPSKEEMQKLKM</sequence>
<keyword evidence="5" id="KW-1185">Reference proteome</keyword>